<gene>
    <name evidence="2" type="ORF">GCM10009665_52660</name>
</gene>
<organism evidence="2 3">
    <name type="scientific">Kitasatospora nipponensis</name>
    <dbReference type="NCBI Taxonomy" id="258049"/>
    <lineage>
        <taxon>Bacteria</taxon>
        <taxon>Bacillati</taxon>
        <taxon>Actinomycetota</taxon>
        <taxon>Actinomycetes</taxon>
        <taxon>Kitasatosporales</taxon>
        <taxon>Streptomycetaceae</taxon>
        <taxon>Kitasatospora</taxon>
    </lineage>
</organism>
<proteinExistence type="predicted"/>
<feature type="compositionally biased region" description="Basic and acidic residues" evidence="1">
    <location>
        <begin position="162"/>
        <end position="175"/>
    </location>
</feature>
<feature type="region of interest" description="Disordered" evidence="1">
    <location>
        <begin position="154"/>
        <end position="203"/>
    </location>
</feature>
<evidence type="ECO:0000256" key="1">
    <source>
        <dbReference type="SAM" id="MobiDB-lite"/>
    </source>
</evidence>
<dbReference type="RefSeq" id="WP_344444478.1">
    <property type="nucleotide sequence ID" value="NZ_BAAALF010000115.1"/>
</dbReference>
<sequence length="203" mass="20411">MPDTDTMLFVTFDDPSAAHAAYREAKELPGARQAAVLRRSTQGLLDTPESWVRGAGAPTVATGILGGLIGLIGGPLGVFLGWTAGTVLGGAAEIRHFQDAAEGLMVYSRGLAEGGTMLIVELHEQDPRAADALAGRHGGRLERRLAEEVAAEVREAQAAAEDAVRAEHEEPRDGPDGPDGPAGGGPGDGPGGPGGPGGGPGGG</sequence>
<name>A0ABN1WQZ8_9ACTN</name>
<accession>A0ABN1WQZ8</accession>
<evidence type="ECO:0000313" key="2">
    <source>
        <dbReference type="EMBL" id="GAA1255604.1"/>
    </source>
</evidence>
<reference evidence="2 3" key="1">
    <citation type="journal article" date="2019" name="Int. J. Syst. Evol. Microbiol.">
        <title>The Global Catalogue of Microorganisms (GCM) 10K type strain sequencing project: providing services to taxonomists for standard genome sequencing and annotation.</title>
        <authorList>
            <consortium name="The Broad Institute Genomics Platform"/>
            <consortium name="The Broad Institute Genome Sequencing Center for Infectious Disease"/>
            <person name="Wu L."/>
            <person name="Ma J."/>
        </authorList>
    </citation>
    <scope>NUCLEOTIDE SEQUENCE [LARGE SCALE GENOMIC DNA]</scope>
    <source>
        <strain evidence="2 3">JCM 13004</strain>
    </source>
</reference>
<evidence type="ECO:0000313" key="3">
    <source>
        <dbReference type="Proteomes" id="UP001500037"/>
    </source>
</evidence>
<dbReference type="Proteomes" id="UP001500037">
    <property type="component" value="Unassembled WGS sequence"/>
</dbReference>
<feature type="compositionally biased region" description="Gly residues" evidence="1">
    <location>
        <begin position="180"/>
        <end position="203"/>
    </location>
</feature>
<protein>
    <recommendedName>
        <fullName evidence="4">Histidine kinase</fullName>
    </recommendedName>
</protein>
<dbReference type="EMBL" id="BAAALF010000115">
    <property type="protein sequence ID" value="GAA1255604.1"/>
    <property type="molecule type" value="Genomic_DNA"/>
</dbReference>
<keyword evidence="3" id="KW-1185">Reference proteome</keyword>
<evidence type="ECO:0008006" key="4">
    <source>
        <dbReference type="Google" id="ProtNLM"/>
    </source>
</evidence>
<comment type="caution">
    <text evidence="2">The sequence shown here is derived from an EMBL/GenBank/DDBJ whole genome shotgun (WGS) entry which is preliminary data.</text>
</comment>